<accession>A0A2G8SI04</accession>
<dbReference type="Proteomes" id="UP000230002">
    <property type="component" value="Unassembled WGS sequence"/>
</dbReference>
<sequence>MSNQVRFVHGTKLSDSPAKPFNGNSGHTNTKPDLARNRAELCFNMHGKITIVDYTKFVELFLPPLQDDKTAHVNIFENIPRPKGEPDMYKELLPSASLTRWLKPKAINDAKICPGFKLVANPYQADKTDSSKQAVDLGLYRAKDAPKREKDKPYPAVDWFGLDLIWTPVKRYRADGADGHSHQRGSALSAFSTQRNRRQNNVLSCPIHSLSSHVLVKLKVNIWEVGWKGAM</sequence>
<dbReference type="EMBL" id="AYKW01000007">
    <property type="protein sequence ID" value="PIL33393.1"/>
    <property type="molecule type" value="Genomic_DNA"/>
</dbReference>
<feature type="compositionally biased region" description="Polar residues" evidence="1">
    <location>
        <begin position="22"/>
        <end position="31"/>
    </location>
</feature>
<keyword evidence="3" id="KW-1185">Reference proteome</keyword>
<dbReference type="AlphaFoldDB" id="A0A2G8SI04"/>
<evidence type="ECO:0000256" key="1">
    <source>
        <dbReference type="SAM" id="MobiDB-lite"/>
    </source>
</evidence>
<name>A0A2G8SI04_9APHY</name>
<proteinExistence type="predicted"/>
<dbReference type="STRING" id="1077348.A0A2G8SI04"/>
<evidence type="ECO:0000313" key="3">
    <source>
        <dbReference type="Proteomes" id="UP000230002"/>
    </source>
</evidence>
<comment type="caution">
    <text evidence="2">The sequence shown here is derived from an EMBL/GenBank/DDBJ whole genome shotgun (WGS) entry which is preliminary data.</text>
</comment>
<feature type="region of interest" description="Disordered" evidence="1">
    <location>
        <begin position="1"/>
        <end position="32"/>
    </location>
</feature>
<reference evidence="2 3" key="1">
    <citation type="journal article" date="2015" name="Sci. Rep.">
        <title>Chromosome-level genome map provides insights into diverse defense mechanisms in the medicinal fungus Ganoderma sinense.</title>
        <authorList>
            <person name="Zhu Y."/>
            <person name="Xu J."/>
            <person name="Sun C."/>
            <person name="Zhou S."/>
            <person name="Xu H."/>
            <person name="Nelson D.R."/>
            <person name="Qian J."/>
            <person name="Song J."/>
            <person name="Luo H."/>
            <person name="Xiang L."/>
            <person name="Li Y."/>
            <person name="Xu Z."/>
            <person name="Ji A."/>
            <person name="Wang L."/>
            <person name="Lu S."/>
            <person name="Hayward A."/>
            <person name="Sun W."/>
            <person name="Li X."/>
            <person name="Schwartz D.C."/>
            <person name="Wang Y."/>
            <person name="Chen S."/>
        </authorList>
    </citation>
    <scope>NUCLEOTIDE SEQUENCE [LARGE SCALE GENOMIC DNA]</scope>
    <source>
        <strain evidence="2 3">ZZ0214-1</strain>
    </source>
</reference>
<dbReference type="OrthoDB" id="10629438at2759"/>
<gene>
    <name evidence="2" type="ORF">GSI_04013</name>
</gene>
<organism evidence="2 3">
    <name type="scientific">Ganoderma sinense ZZ0214-1</name>
    <dbReference type="NCBI Taxonomy" id="1077348"/>
    <lineage>
        <taxon>Eukaryota</taxon>
        <taxon>Fungi</taxon>
        <taxon>Dikarya</taxon>
        <taxon>Basidiomycota</taxon>
        <taxon>Agaricomycotina</taxon>
        <taxon>Agaricomycetes</taxon>
        <taxon>Polyporales</taxon>
        <taxon>Polyporaceae</taxon>
        <taxon>Ganoderma</taxon>
    </lineage>
</organism>
<protein>
    <submittedName>
        <fullName evidence="2">Uncharacterized protein</fullName>
    </submittedName>
</protein>
<evidence type="ECO:0000313" key="2">
    <source>
        <dbReference type="EMBL" id="PIL33393.1"/>
    </source>
</evidence>